<dbReference type="InterPro" id="IPR005855">
    <property type="entry name" value="GFAT"/>
</dbReference>
<feature type="active site" description="Nucleophile; for GATase activity" evidence="8">
    <location>
        <position position="2"/>
    </location>
</feature>
<evidence type="ECO:0000256" key="3">
    <source>
        <dbReference type="ARBA" id="ARBA00016090"/>
    </source>
</evidence>
<dbReference type="Gene3D" id="3.60.20.10">
    <property type="entry name" value="Glutamine Phosphoribosylpyrophosphate, subunit 1, domain 1"/>
    <property type="match status" value="1"/>
</dbReference>
<organism evidence="12 13">
    <name type="scientific">Absicoccus intestinalis</name>
    <dbReference type="NCBI Taxonomy" id="2926319"/>
    <lineage>
        <taxon>Bacteria</taxon>
        <taxon>Bacillati</taxon>
        <taxon>Bacillota</taxon>
        <taxon>Erysipelotrichia</taxon>
        <taxon>Erysipelotrichales</taxon>
        <taxon>Erysipelotrichaceae</taxon>
        <taxon>Absicoccus</taxon>
    </lineage>
</organism>
<keyword evidence="9" id="KW-1133">Transmembrane helix</keyword>
<feature type="transmembrane region" description="Helical" evidence="9">
    <location>
        <begin position="561"/>
        <end position="583"/>
    </location>
</feature>
<dbReference type="InterPro" id="IPR047084">
    <property type="entry name" value="GFAT_N"/>
</dbReference>
<comment type="catalytic activity">
    <reaction evidence="1 8">
        <text>D-fructose 6-phosphate + L-glutamine = D-glucosamine 6-phosphate + L-glutamate</text>
        <dbReference type="Rhea" id="RHEA:13237"/>
        <dbReference type="ChEBI" id="CHEBI:29985"/>
        <dbReference type="ChEBI" id="CHEBI:58359"/>
        <dbReference type="ChEBI" id="CHEBI:58725"/>
        <dbReference type="ChEBI" id="CHEBI:61527"/>
        <dbReference type="EC" id="2.6.1.16"/>
    </reaction>
</comment>
<keyword evidence="7" id="KW-0315">Glutamine amidotransferase</keyword>
<feature type="initiator methionine" description="Removed" evidence="8">
    <location>
        <position position="1"/>
    </location>
</feature>
<dbReference type="CDD" id="cd00714">
    <property type="entry name" value="GFAT"/>
    <property type="match status" value="1"/>
</dbReference>
<evidence type="ECO:0000259" key="10">
    <source>
        <dbReference type="PROSITE" id="PS51278"/>
    </source>
</evidence>
<dbReference type="InterPro" id="IPR035490">
    <property type="entry name" value="GlmS/FrlB_SIS"/>
</dbReference>
<dbReference type="InterPro" id="IPR017932">
    <property type="entry name" value="GATase_2_dom"/>
</dbReference>
<feature type="domain" description="Glutamine amidotransferase type-2" evidence="10">
    <location>
        <begin position="2"/>
        <end position="217"/>
    </location>
</feature>
<comment type="subunit">
    <text evidence="8">Homodimer.</text>
</comment>
<keyword evidence="9" id="KW-0812">Transmembrane</keyword>
<evidence type="ECO:0000256" key="1">
    <source>
        <dbReference type="ARBA" id="ARBA00001031"/>
    </source>
</evidence>
<accession>A0ABU4WNT0</accession>
<feature type="active site" description="For Fru-6P isomerization activity" evidence="8">
    <location>
        <position position="597"/>
    </location>
</feature>
<dbReference type="GO" id="GO:0004360">
    <property type="term" value="F:glutamine-fructose-6-phosphate transaminase (isomerizing) activity"/>
    <property type="evidence" value="ECO:0007669"/>
    <property type="project" value="UniProtKB-EC"/>
</dbReference>
<dbReference type="InterPro" id="IPR035466">
    <property type="entry name" value="GlmS/AgaS_SIS"/>
</dbReference>
<dbReference type="Proteomes" id="UP001285244">
    <property type="component" value="Unassembled WGS sequence"/>
</dbReference>
<name>A0ABU4WNT0_9FIRM</name>
<dbReference type="EC" id="2.6.1.16" evidence="2 8"/>
<keyword evidence="8" id="KW-0963">Cytoplasm</keyword>
<evidence type="ECO:0000256" key="2">
    <source>
        <dbReference type="ARBA" id="ARBA00012916"/>
    </source>
</evidence>
<evidence type="ECO:0000256" key="9">
    <source>
        <dbReference type="SAM" id="Phobius"/>
    </source>
</evidence>
<gene>
    <name evidence="8 12" type="primary">glmS</name>
    <name evidence="12" type="ORF">MOZ64_10290</name>
</gene>
<dbReference type="PANTHER" id="PTHR10937:SF0">
    <property type="entry name" value="GLUTAMINE--FRUCTOSE-6-PHOSPHATE TRANSAMINASE (ISOMERIZING)"/>
    <property type="match status" value="1"/>
</dbReference>
<feature type="domain" description="SIS" evidence="11">
    <location>
        <begin position="453"/>
        <end position="592"/>
    </location>
</feature>
<keyword evidence="9" id="KW-0472">Membrane</keyword>
<reference evidence="12 13" key="1">
    <citation type="submission" date="2022-03" db="EMBL/GenBank/DDBJ databases">
        <title>Novel taxa within the pig intestine.</title>
        <authorList>
            <person name="Wylensek D."/>
            <person name="Bishof K."/>
            <person name="Afrizal A."/>
            <person name="Clavel T."/>
        </authorList>
    </citation>
    <scope>NUCLEOTIDE SEQUENCE [LARGE SCALE GENOMIC DNA]</scope>
    <source>
        <strain evidence="12 13">Cla-KB-P134</strain>
    </source>
</reference>
<comment type="function">
    <text evidence="8">Catalyzes the first step in hexosamine metabolism, converting fructose-6P into glucosamine-6P using glutamine as a nitrogen source.</text>
</comment>
<dbReference type="InterPro" id="IPR046348">
    <property type="entry name" value="SIS_dom_sf"/>
</dbReference>
<keyword evidence="4 8" id="KW-0032">Aminotransferase</keyword>
<dbReference type="Gene3D" id="3.40.50.10490">
    <property type="entry name" value="Glucose-6-phosphate isomerase like protein, domain 1"/>
    <property type="match status" value="2"/>
</dbReference>
<feature type="domain" description="SIS" evidence="11">
    <location>
        <begin position="281"/>
        <end position="421"/>
    </location>
</feature>
<evidence type="ECO:0000256" key="6">
    <source>
        <dbReference type="ARBA" id="ARBA00022737"/>
    </source>
</evidence>
<dbReference type="SUPFAM" id="SSF56235">
    <property type="entry name" value="N-terminal nucleophile aminohydrolases (Ntn hydrolases)"/>
    <property type="match status" value="1"/>
</dbReference>
<dbReference type="SUPFAM" id="SSF53697">
    <property type="entry name" value="SIS domain"/>
    <property type="match status" value="1"/>
</dbReference>
<evidence type="ECO:0000256" key="5">
    <source>
        <dbReference type="ARBA" id="ARBA00022679"/>
    </source>
</evidence>
<dbReference type="PANTHER" id="PTHR10937">
    <property type="entry name" value="GLUCOSAMINE--FRUCTOSE-6-PHOSPHATE AMINOTRANSFERASE, ISOMERIZING"/>
    <property type="match status" value="1"/>
</dbReference>
<evidence type="ECO:0000313" key="13">
    <source>
        <dbReference type="Proteomes" id="UP001285244"/>
    </source>
</evidence>
<dbReference type="EMBL" id="JALBUS010000021">
    <property type="protein sequence ID" value="MDX8418221.1"/>
    <property type="molecule type" value="Genomic_DNA"/>
</dbReference>
<evidence type="ECO:0000259" key="11">
    <source>
        <dbReference type="PROSITE" id="PS51464"/>
    </source>
</evidence>
<evidence type="ECO:0000256" key="4">
    <source>
        <dbReference type="ARBA" id="ARBA00022576"/>
    </source>
</evidence>
<dbReference type="PROSITE" id="PS51464">
    <property type="entry name" value="SIS"/>
    <property type="match status" value="2"/>
</dbReference>
<dbReference type="NCBIfam" id="NF001484">
    <property type="entry name" value="PRK00331.1"/>
    <property type="match status" value="1"/>
</dbReference>
<dbReference type="NCBIfam" id="TIGR01135">
    <property type="entry name" value="glmS"/>
    <property type="match status" value="1"/>
</dbReference>
<comment type="caution">
    <text evidence="12">The sequence shown here is derived from an EMBL/GenBank/DDBJ whole genome shotgun (WGS) entry which is preliminary data.</text>
</comment>
<proteinExistence type="inferred from homology"/>
<dbReference type="CDD" id="cd05008">
    <property type="entry name" value="SIS_GlmS_GlmD_1"/>
    <property type="match status" value="1"/>
</dbReference>
<protein>
    <recommendedName>
        <fullName evidence="3 8">Glutamine--fructose-6-phosphate aminotransferase [isomerizing]</fullName>
        <ecNumber evidence="2 8">2.6.1.16</ecNumber>
    </recommendedName>
    <alternativeName>
        <fullName evidence="8">D-fructose-6-phosphate amidotransferase</fullName>
    </alternativeName>
    <alternativeName>
        <fullName evidence="8">GFAT</fullName>
    </alternativeName>
    <alternativeName>
        <fullName evidence="8">Glucosamine-6-phosphate synthase</fullName>
    </alternativeName>
    <alternativeName>
        <fullName evidence="8">Hexosephosphate aminotransferase</fullName>
    </alternativeName>
    <alternativeName>
        <fullName evidence="8">L-glutamine--D-fructose-6-phosphate amidotransferase</fullName>
    </alternativeName>
</protein>
<keyword evidence="6" id="KW-0677">Repeat</keyword>
<comment type="subcellular location">
    <subcellularLocation>
        <location evidence="8">Cytoplasm</location>
    </subcellularLocation>
</comment>
<evidence type="ECO:0000256" key="7">
    <source>
        <dbReference type="ARBA" id="ARBA00022962"/>
    </source>
</evidence>
<keyword evidence="5 8" id="KW-0808">Transferase</keyword>
<dbReference type="RefSeq" id="WP_320326471.1">
    <property type="nucleotide sequence ID" value="NZ_JALBUS010000021.1"/>
</dbReference>
<keyword evidence="13" id="KW-1185">Reference proteome</keyword>
<dbReference type="InterPro" id="IPR029055">
    <property type="entry name" value="Ntn_hydrolases_N"/>
</dbReference>
<dbReference type="Pfam" id="PF01380">
    <property type="entry name" value="SIS"/>
    <property type="match status" value="2"/>
</dbReference>
<dbReference type="PROSITE" id="PS51278">
    <property type="entry name" value="GATASE_TYPE_2"/>
    <property type="match status" value="1"/>
</dbReference>
<dbReference type="HAMAP" id="MF_00164">
    <property type="entry name" value="GlmS"/>
    <property type="match status" value="1"/>
</dbReference>
<dbReference type="InterPro" id="IPR001347">
    <property type="entry name" value="SIS_dom"/>
</dbReference>
<dbReference type="Pfam" id="PF13522">
    <property type="entry name" value="GATase_6"/>
    <property type="match status" value="1"/>
</dbReference>
<dbReference type="CDD" id="cd05009">
    <property type="entry name" value="SIS_GlmS_GlmD_2"/>
    <property type="match status" value="1"/>
</dbReference>
<evidence type="ECO:0000313" key="12">
    <source>
        <dbReference type="EMBL" id="MDX8418221.1"/>
    </source>
</evidence>
<evidence type="ECO:0000256" key="8">
    <source>
        <dbReference type="HAMAP-Rule" id="MF_00164"/>
    </source>
</evidence>
<sequence>MCGITAFTGKDAALPILLSGLEKLEYRGYDSAGITLVDDQGLYTKKAKGRLKDLEGMLDVPSFHQTTGIGHTRWATHGVPSQLNSHPHTNAANTISIVHNGIIENYEGIKADLKAKGYKFQSETDSEVIVHLLDYYYDGNMLEAMKKTVNQLDGSFAICILTTDEPDTVYVAKTASPMVLGKSENGTFAASDIPAILEYTKDVLILEDGQMAKLTPSDISVYSFEGESVDAKWTHIPYDIEAAQKGGYDTFMLKEIYEQPEAIRETLRGRVEKEKIHLEDLEKLDLEKINRVYFVACGTAWHAGIYANSLFQKWIDVPSICVAASEFRYSDPHIDDKTLCVYISQSGETADTLAALKMSKEKGAQTISIVNVLGSSISRASDVTLYTCAGPEIAVASTKAFTTQLALVTLLILKMAELRHTTVDCKAELLEGLKRMPEVVSEMLDKHELMKQYAAFLKNQEDAYFIGRQLDYVSVLEGALKLKEVSYVHADAYFAGELKHGAIALIEKDTVVIAMATQPEVAAKTISNIEETMARGANVILITTKDQPAPKFKYVIRIPDVHPLLAVIPVTILLQLFAYYAAVEKGRDVDKPRNLAKSVTVE</sequence>